<dbReference type="EMBL" id="WUUT01000001">
    <property type="protein sequence ID" value="MXR50761.1"/>
    <property type="molecule type" value="Genomic_DNA"/>
</dbReference>
<accession>A0A6B0T6B4</accession>
<gene>
    <name evidence="1" type="ORF">GRX03_03960</name>
</gene>
<organism evidence="1 2">
    <name type="scientific">Halovenus carboxidivorans</name>
    <dbReference type="NCBI Taxonomy" id="2692199"/>
    <lineage>
        <taxon>Archaea</taxon>
        <taxon>Methanobacteriati</taxon>
        <taxon>Methanobacteriota</taxon>
        <taxon>Stenosarchaea group</taxon>
        <taxon>Halobacteria</taxon>
        <taxon>Halobacteriales</taxon>
        <taxon>Haloarculaceae</taxon>
        <taxon>Halovenus</taxon>
    </lineage>
</organism>
<keyword evidence="2" id="KW-1185">Reference proteome</keyword>
<name>A0A6B0T6B4_9EURY</name>
<dbReference type="PROSITE" id="PS51257">
    <property type="entry name" value="PROKAR_LIPOPROTEIN"/>
    <property type="match status" value="1"/>
</dbReference>
<dbReference type="Proteomes" id="UP000466535">
    <property type="component" value="Unassembled WGS sequence"/>
</dbReference>
<dbReference type="RefSeq" id="WP_159762860.1">
    <property type="nucleotide sequence ID" value="NZ_WUUT01000001.1"/>
</dbReference>
<dbReference type="AlphaFoldDB" id="A0A6B0T6B4"/>
<evidence type="ECO:0000313" key="1">
    <source>
        <dbReference type="EMBL" id="MXR50761.1"/>
    </source>
</evidence>
<sequence length="128" mass="13300">MPIDLTRRRLLQSLGTGALVGVAGCTGEAIEGEVRAEAVYIEPDKLDSPVEGTVTATVLVANHGIPADLKITVEAVNLDADPDNPEAAITQTASIVRSFDRQEQREVTVDIEPGPLADGLLADAGAAN</sequence>
<dbReference type="InterPro" id="IPR006311">
    <property type="entry name" value="TAT_signal"/>
</dbReference>
<proteinExistence type="predicted"/>
<protein>
    <submittedName>
        <fullName evidence="1">Uncharacterized protein</fullName>
    </submittedName>
</protein>
<comment type="caution">
    <text evidence="1">The sequence shown here is derived from an EMBL/GenBank/DDBJ whole genome shotgun (WGS) entry which is preliminary data.</text>
</comment>
<reference evidence="1 2" key="1">
    <citation type="submission" date="2019-12" db="EMBL/GenBank/DDBJ databases">
        <title>Isolation and characterization of three novel carbon monoxide-oxidizing members of Halobacteria from salione crusts and soils.</title>
        <authorList>
            <person name="Myers M.R."/>
            <person name="King G.M."/>
        </authorList>
    </citation>
    <scope>NUCLEOTIDE SEQUENCE [LARGE SCALE GENOMIC DNA]</scope>
    <source>
        <strain evidence="1 2">WSH3</strain>
    </source>
</reference>
<evidence type="ECO:0000313" key="2">
    <source>
        <dbReference type="Proteomes" id="UP000466535"/>
    </source>
</evidence>
<dbReference type="PROSITE" id="PS51318">
    <property type="entry name" value="TAT"/>
    <property type="match status" value="1"/>
</dbReference>